<dbReference type="EMBL" id="JAVFWL010000003">
    <property type="protein sequence ID" value="KAK6744627.1"/>
    <property type="molecule type" value="Genomic_DNA"/>
</dbReference>
<accession>A0ABR1D338</accession>
<comment type="caution">
    <text evidence="1">The sequence shown here is derived from an EMBL/GenBank/DDBJ whole genome shotgun (WGS) entry which is preliminary data.</text>
</comment>
<keyword evidence="2" id="KW-1185">Reference proteome</keyword>
<protein>
    <submittedName>
        <fullName evidence="1">Uncharacterized protein</fullName>
    </submittedName>
</protein>
<sequence length="154" mass="18084">MFAGHIRNLSTFCGRETFLFALLQSKFRRGCQGKHRYFTRRRWFNRKMSASQRSSDFVYSREEMMTLRRSKNVMKNIVLPAGAECLYPVGSLSEVSTRKLKSSACRDIARDILLIPSIYERIHLYGTPYLRALVEVQKELRRLEIMAQFMQTTS</sequence>
<gene>
    <name evidence="1" type="primary">Necator_chrIII.g12151</name>
    <name evidence="1" type="ORF">RB195_011385</name>
</gene>
<name>A0ABR1D338_NECAM</name>
<evidence type="ECO:0000313" key="1">
    <source>
        <dbReference type="EMBL" id="KAK6744627.1"/>
    </source>
</evidence>
<dbReference type="Proteomes" id="UP001303046">
    <property type="component" value="Unassembled WGS sequence"/>
</dbReference>
<organism evidence="1 2">
    <name type="scientific">Necator americanus</name>
    <name type="common">Human hookworm</name>
    <dbReference type="NCBI Taxonomy" id="51031"/>
    <lineage>
        <taxon>Eukaryota</taxon>
        <taxon>Metazoa</taxon>
        <taxon>Ecdysozoa</taxon>
        <taxon>Nematoda</taxon>
        <taxon>Chromadorea</taxon>
        <taxon>Rhabditida</taxon>
        <taxon>Rhabditina</taxon>
        <taxon>Rhabditomorpha</taxon>
        <taxon>Strongyloidea</taxon>
        <taxon>Ancylostomatidae</taxon>
        <taxon>Bunostominae</taxon>
        <taxon>Necator</taxon>
    </lineage>
</organism>
<evidence type="ECO:0000313" key="2">
    <source>
        <dbReference type="Proteomes" id="UP001303046"/>
    </source>
</evidence>
<proteinExistence type="predicted"/>
<reference evidence="1 2" key="1">
    <citation type="submission" date="2023-08" db="EMBL/GenBank/DDBJ databases">
        <title>A Necator americanus chromosomal reference genome.</title>
        <authorList>
            <person name="Ilik V."/>
            <person name="Petrzelkova K.J."/>
            <person name="Pardy F."/>
            <person name="Fuh T."/>
            <person name="Niatou-Singa F.S."/>
            <person name="Gouil Q."/>
            <person name="Baker L."/>
            <person name="Ritchie M.E."/>
            <person name="Jex A.R."/>
            <person name="Gazzola D."/>
            <person name="Li H."/>
            <person name="Toshio Fujiwara R."/>
            <person name="Zhan B."/>
            <person name="Aroian R.V."/>
            <person name="Pafco B."/>
            <person name="Schwarz E.M."/>
        </authorList>
    </citation>
    <scope>NUCLEOTIDE SEQUENCE [LARGE SCALE GENOMIC DNA]</scope>
    <source>
        <strain evidence="1 2">Aroian</strain>
        <tissue evidence="1">Whole animal</tissue>
    </source>
</reference>